<dbReference type="InterPro" id="IPR011545">
    <property type="entry name" value="DEAD/DEAH_box_helicase_dom"/>
</dbReference>
<dbReference type="Gene3D" id="3.40.50.300">
    <property type="entry name" value="P-loop containing nucleotide triphosphate hydrolases"/>
    <property type="match status" value="2"/>
</dbReference>
<dbReference type="InterPro" id="IPR001650">
    <property type="entry name" value="Helicase_C-like"/>
</dbReference>
<organism evidence="8 9">
    <name type="scientific">Stentor coeruleus</name>
    <dbReference type="NCBI Taxonomy" id="5963"/>
    <lineage>
        <taxon>Eukaryota</taxon>
        <taxon>Sar</taxon>
        <taxon>Alveolata</taxon>
        <taxon>Ciliophora</taxon>
        <taxon>Postciliodesmatophora</taxon>
        <taxon>Heterotrichea</taxon>
        <taxon>Heterotrichida</taxon>
        <taxon>Stentoridae</taxon>
        <taxon>Stentor</taxon>
    </lineage>
</organism>
<dbReference type="InterPro" id="IPR027417">
    <property type="entry name" value="P-loop_NTPase"/>
</dbReference>
<dbReference type="SUPFAM" id="SSF52540">
    <property type="entry name" value="P-loop containing nucleoside triphosphate hydrolases"/>
    <property type="match status" value="2"/>
</dbReference>
<dbReference type="InterPro" id="IPR014001">
    <property type="entry name" value="Helicase_ATP-bd"/>
</dbReference>
<keyword evidence="1 5" id="KW-0547">Nucleotide-binding</keyword>
<evidence type="ECO:0000259" key="6">
    <source>
        <dbReference type="PROSITE" id="PS51192"/>
    </source>
</evidence>
<dbReference type="GO" id="GO:0003723">
    <property type="term" value="F:RNA binding"/>
    <property type="evidence" value="ECO:0007669"/>
    <property type="project" value="UniProtKB-UniRule"/>
</dbReference>
<comment type="similarity">
    <text evidence="5">Belongs to the DEAD box helicase family.</text>
</comment>
<proteinExistence type="inferred from homology"/>
<feature type="domain" description="Helicase ATP-binding" evidence="6">
    <location>
        <begin position="49"/>
        <end position="216"/>
    </location>
</feature>
<dbReference type="PROSITE" id="PS51192">
    <property type="entry name" value="HELICASE_ATP_BIND_1"/>
    <property type="match status" value="1"/>
</dbReference>
<dbReference type="OrthoDB" id="10265785at2759"/>
<evidence type="ECO:0000259" key="7">
    <source>
        <dbReference type="PROSITE" id="PS51194"/>
    </source>
</evidence>
<keyword evidence="2 5" id="KW-0378">Hydrolase</keyword>
<comment type="domain">
    <text evidence="5">The Q motif is unique to and characteristic of the DEAD box family of RNA helicases and controls ATP binding and hydrolysis.</text>
</comment>
<keyword evidence="9" id="KW-1185">Reference proteome</keyword>
<evidence type="ECO:0000256" key="5">
    <source>
        <dbReference type="RuleBase" id="RU365068"/>
    </source>
</evidence>
<dbReference type="GO" id="GO:0016787">
    <property type="term" value="F:hydrolase activity"/>
    <property type="evidence" value="ECO:0007669"/>
    <property type="project" value="UniProtKB-KW"/>
</dbReference>
<dbReference type="Pfam" id="PF00271">
    <property type="entry name" value="Helicase_C"/>
    <property type="match status" value="1"/>
</dbReference>
<dbReference type="EC" id="3.6.4.13" evidence="5"/>
<protein>
    <recommendedName>
        <fullName evidence="5">ATP-dependent RNA helicase</fullName>
        <ecNumber evidence="5">3.6.4.13</ecNumber>
    </recommendedName>
</protein>
<keyword evidence="5" id="KW-0347">Helicase</keyword>
<dbReference type="PANTHER" id="PTHR24031">
    <property type="entry name" value="RNA HELICASE"/>
    <property type="match status" value="1"/>
</dbReference>
<dbReference type="SMART" id="SM00487">
    <property type="entry name" value="DEXDc"/>
    <property type="match status" value="1"/>
</dbReference>
<dbReference type="PROSITE" id="PS51194">
    <property type="entry name" value="HELICASE_CTER"/>
    <property type="match status" value="1"/>
</dbReference>
<dbReference type="AlphaFoldDB" id="A0A1R2B3M7"/>
<evidence type="ECO:0000256" key="3">
    <source>
        <dbReference type="ARBA" id="ARBA00022840"/>
    </source>
</evidence>
<comment type="caution">
    <text evidence="8">The sequence shown here is derived from an EMBL/GenBank/DDBJ whole genome shotgun (WGS) entry which is preliminary data.</text>
</comment>
<evidence type="ECO:0000256" key="1">
    <source>
        <dbReference type="ARBA" id="ARBA00022741"/>
    </source>
</evidence>
<sequence length="378" mass="43624">MEKVRCKVQASCPIEEVNSFKLLPIKSEILQRMVELSIDVKTAHRYALKFMIKREKSLLLVSPPASGRGSASMIAILNSIDYTRLVPQALILCPTKLLAKEYFETINSYARYLPLKSELCIGLRFVEKRNLVNSQVIVGTCGKLKYFLSQNLLHLSYVRIIVCDIANKLFSPINCEETEELLNQIAINCIYWYLSPKIQNNLKEKFLAKVLKGETIIVERDEKALEEVTFYAKICEEVKEKDDFVLGVSYHSNKQVIIFSRCLDELEKYEDLMKNFSAVLILSRFSQQHKKAILQDFTSQVIKILICESKGSVLRKIQSKNPVDVLNLDLPKNNDEFLMRIRRFDYSPEDCIYIVTSSESYQNIQFLAQNLSLKIVLY</sequence>
<reference evidence="8 9" key="1">
    <citation type="submission" date="2016-11" db="EMBL/GenBank/DDBJ databases">
        <title>The macronuclear genome of Stentor coeruleus: a giant cell with tiny introns.</title>
        <authorList>
            <person name="Slabodnick M."/>
            <person name="Ruby J.G."/>
            <person name="Reiff S.B."/>
            <person name="Swart E.C."/>
            <person name="Gosai S."/>
            <person name="Prabakaran S."/>
            <person name="Witkowska E."/>
            <person name="Larue G.E."/>
            <person name="Fisher S."/>
            <person name="Freeman R.M."/>
            <person name="Gunawardena J."/>
            <person name="Chu W."/>
            <person name="Stover N.A."/>
            <person name="Gregory B.D."/>
            <person name="Nowacki M."/>
            <person name="Derisi J."/>
            <person name="Roy S.W."/>
            <person name="Marshall W.F."/>
            <person name="Sood P."/>
        </authorList>
    </citation>
    <scope>NUCLEOTIDE SEQUENCE [LARGE SCALE GENOMIC DNA]</scope>
    <source>
        <strain evidence="8">WM001</strain>
    </source>
</reference>
<dbReference type="Pfam" id="PF00270">
    <property type="entry name" value="DEAD"/>
    <property type="match status" value="1"/>
</dbReference>
<comment type="function">
    <text evidence="5">RNA helicase.</text>
</comment>
<dbReference type="GO" id="GO:0003724">
    <property type="term" value="F:RNA helicase activity"/>
    <property type="evidence" value="ECO:0007669"/>
    <property type="project" value="UniProtKB-EC"/>
</dbReference>
<dbReference type="GO" id="GO:0005524">
    <property type="term" value="F:ATP binding"/>
    <property type="evidence" value="ECO:0007669"/>
    <property type="project" value="UniProtKB-UniRule"/>
</dbReference>
<evidence type="ECO:0000256" key="2">
    <source>
        <dbReference type="ARBA" id="ARBA00022801"/>
    </source>
</evidence>
<name>A0A1R2B3M7_9CILI</name>
<comment type="catalytic activity">
    <reaction evidence="5">
        <text>ATP + H2O = ADP + phosphate + H(+)</text>
        <dbReference type="Rhea" id="RHEA:13065"/>
        <dbReference type="ChEBI" id="CHEBI:15377"/>
        <dbReference type="ChEBI" id="CHEBI:15378"/>
        <dbReference type="ChEBI" id="CHEBI:30616"/>
        <dbReference type="ChEBI" id="CHEBI:43474"/>
        <dbReference type="ChEBI" id="CHEBI:456216"/>
        <dbReference type="EC" id="3.6.4.13"/>
    </reaction>
</comment>
<dbReference type="Proteomes" id="UP000187209">
    <property type="component" value="Unassembled WGS sequence"/>
</dbReference>
<feature type="domain" description="Helicase C-terminal" evidence="7">
    <location>
        <begin position="240"/>
        <end position="378"/>
    </location>
</feature>
<accession>A0A1R2B3M7</accession>
<evidence type="ECO:0000256" key="4">
    <source>
        <dbReference type="ARBA" id="ARBA00022884"/>
    </source>
</evidence>
<keyword evidence="4 5" id="KW-0694">RNA-binding</keyword>
<gene>
    <name evidence="8" type="ORF">SteCoe_30617</name>
</gene>
<keyword evidence="3 5" id="KW-0067">ATP-binding</keyword>
<dbReference type="EMBL" id="MPUH01001011">
    <property type="protein sequence ID" value="OMJ71230.1"/>
    <property type="molecule type" value="Genomic_DNA"/>
</dbReference>
<evidence type="ECO:0000313" key="9">
    <source>
        <dbReference type="Proteomes" id="UP000187209"/>
    </source>
</evidence>
<evidence type="ECO:0000313" key="8">
    <source>
        <dbReference type="EMBL" id="OMJ71230.1"/>
    </source>
</evidence>